<feature type="transmembrane region" description="Helical" evidence="8">
    <location>
        <begin position="147"/>
        <end position="164"/>
    </location>
</feature>
<evidence type="ECO:0000313" key="9">
    <source>
        <dbReference type="EMBL" id="NBD27684.1"/>
    </source>
</evidence>
<comment type="subcellular location">
    <subcellularLocation>
        <location evidence="1">Membrane</location>
        <topology evidence="1">Multi-pass membrane protein</topology>
    </subcellularLocation>
</comment>
<feature type="transmembrane region" description="Helical" evidence="8">
    <location>
        <begin position="270"/>
        <end position="293"/>
    </location>
</feature>
<feature type="transmembrane region" description="Helical" evidence="8">
    <location>
        <begin position="43"/>
        <end position="61"/>
    </location>
</feature>
<accession>A0ABW9XYA3</accession>
<dbReference type="RefSeq" id="WP_161746704.1">
    <property type="nucleotide sequence ID" value="NZ_JAAAMV010000029.1"/>
</dbReference>
<gene>
    <name evidence="9" type="ORF">GT019_27745</name>
</gene>
<dbReference type="Proteomes" id="UP000665561">
    <property type="component" value="Unassembled WGS sequence"/>
</dbReference>
<keyword evidence="3" id="KW-0813">Transport</keyword>
<name>A0ABW9XYA3_9BACL</name>
<feature type="transmembrane region" description="Helical" evidence="8">
    <location>
        <begin position="184"/>
        <end position="207"/>
    </location>
</feature>
<reference evidence="9 10" key="1">
    <citation type="submission" date="2020-01" db="EMBL/GenBank/DDBJ databases">
        <title>Paenibacillus soybeanensis sp. nov. isolated from the nodules of soybean (Glycine max(L.) Merr).</title>
        <authorList>
            <person name="Wang H."/>
        </authorList>
    </citation>
    <scope>NUCLEOTIDE SEQUENCE [LARGE SCALE GENOMIC DNA]</scope>
    <source>
        <strain evidence="9 10">T1</strain>
    </source>
</reference>
<feature type="transmembrane region" description="Helical" evidence="8">
    <location>
        <begin position="219"/>
        <end position="240"/>
    </location>
</feature>
<evidence type="ECO:0000256" key="2">
    <source>
        <dbReference type="ARBA" id="ARBA00007998"/>
    </source>
</evidence>
<keyword evidence="10" id="KW-1185">Reference proteome</keyword>
<feature type="transmembrane region" description="Helical" evidence="8">
    <location>
        <begin position="108"/>
        <end position="135"/>
    </location>
</feature>
<evidence type="ECO:0000256" key="8">
    <source>
        <dbReference type="SAM" id="Phobius"/>
    </source>
</evidence>
<dbReference type="NCBIfam" id="TIGR00912">
    <property type="entry name" value="2A0309"/>
    <property type="match status" value="1"/>
</dbReference>
<evidence type="ECO:0000256" key="3">
    <source>
        <dbReference type="ARBA" id="ARBA00022448"/>
    </source>
</evidence>
<keyword evidence="5 8" id="KW-0812">Transmembrane</keyword>
<feature type="transmembrane region" description="Helical" evidence="8">
    <location>
        <begin position="337"/>
        <end position="357"/>
    </location>
</feature>
<evidence type="ECO:0000256" key="4">
    <source>
        <dbReference type="ARBA" id="ARBA00022544"/>
    </source>
</evidence>
<evidence type="ECO:0000256" key="7">
    <source>
        <dbReference type="ARBA" id="ARBA00023136"/>
    </source>
</evidence>
<dbReference type="EMBL" id="JAAAMV010000029">
    <property type="protein sequence ID" value="NBD27684.1"/>
    <property type="molecule type" value="Genomic_DNA"/>
</dbReference>
<dbReference type="PANTHER" id="PTHR34975">
    <property type="entry name" value="SPORE GERMINATION PROTEIN A2"/>
    <property type="match status" value="1"/>
</dbReference>
<keyword evidence="6 8" id="KW-1133">Transmembrane helix</keyword>
<sequence>MIEKGRISPVQLAIFMHPTVLATASLSVPAITMKTAGHDMWAAPIVSSLIGFMVVLVMFKLHERYPNETFIQYSESILGKYLGRAIGLSYIFSFLFTNGIVIREYGEFIAATFLLETPMVFVVVGLMIVCAYALHQGIEVWARAAQLLVPIALVIIVFMLVIMVPDMHVKEMFPIMEYGPLPLLRASIVPSSWFSQYFIIAIFLPYLSKKGRTALNWTMISVVASLTTMTLINFAVLFIFGDINKSYNYPFLIAVRYVSLSDFIEHIESLLMTAWLVAIFIKITVVYYAAALGTAQILRLTDYRILIGPIGLLMVLLSLWCAPNLEELTELLGRSVPFFSSIFQIWIPLLMLGVAMARGARTA</sequence>
<comment type="similarity">
    <text evidence="2">Belongs to the amino acid-polyamine-organocation (APC) superfamily. Spore germination protein (SGP) (TC 2.A.3.9) family.</text>
</comment>
<comment type="caution">
    <text evidence="9">The sequence shown here is derived from an EMBL/GenBank/DDBJ whole genome shotgun (WGS) entry which is preliminary data.</text>
</comment>
<protein>
    <submittedName>
        <fullName evidence="9">Endospore germination permease</fullName>
    </submittedName>
</protein>
<dbReference type="Pfam" id="PF03845">
    <property type="entry name" value="Spore_permease"/>
    <property type="match status" value="1"/>
</dbReference>
<evidence type="ECO:0000256" key="1">
    <source>
        <dbReference type="ARBA" id="ARBA00004141"/>
    </source>
</evidence>
<feature type="transmembrane region" description="Helical" evidence="8">
    <location>
        <begin position="12"/>
        <end position="31"/>
    </location>
</feature>
<keyword evidence="7 8" id="KW-0472">Membrane</keyword>
<evidence type="ECO:0000256" key="6">
    <source>
        <dbReference type="ARBA" id="ARBA00022989"/>
    </source>
</evidence>
<keyword evidence="4" id="KW-0309">Germination</keyword>
<dbReference type="Gene3D" id="1.20.1740.10">
    <property type="entry name" value="Amino acid/polyamine transporter I"/>
    <property type="match status" value="1"/>
</dbReference>
<dbReference type="InterPro" id="IPR004761">
    <property type="entry name" value="Spore_GerAB"/>
</dbReference>
<dbReference type="PANTHER" id="PTHR34975:SF2">
    <property type="entry name" value="SPORE GERMINATION PROTEIN A2"/>
    <property type="match status" value="1"/>
</dbReference>
<evidence type="ECO:0000313" key="10">
    <source>
        <dbReference type="Proteomes" id="UP000665561"/>
    </source>
</evidence>
<organism evidence="9 10">
    <name type="scientific">Paenibacillus glycinis</name>
    <dbReference type="NCBI Taxonomy" id="2697035"/>
    <lineage>
        <taxon>Bacteria</taxon>
        <taxon>Bacillati</taxon>
        <taxon>Bacillota</taxon>
        <taxon>Bacilli</taxon>
        <taxon>Bacillales</taxon>
        <taxon>Paenibacillaceae</taxon>
        <taxon>Paenibacillus</taxon>
    </lineage>
</organism>
<proteinExistence type="inferred from homology"/>
<evidence type="ECO:0000256" key="5">
    <source>
        <dbReference type="ARBA" id="ARBA00022692"/>
    </source>
</evidence>
<feature type="transmembrane region" description="Helical" evidence="8">
    <location>
        <begin position="305"/>
        <end position="325"/>
    </location>
</feature>
<feature type="transmembrane region" description="Helical" evidence="8">
    <location>
        <begin position="81"/>
        <end position="102"/>
    </location>
</feature>